<reference evidence="2 3" key="1">
    <citation type="journal article" date="2020" name="ISME J.">
        <title>Comparative genomics reveals insights into cyanobacterial evolution and habitat adaptation.</title>
        <authorList>
            <person name="Chen M.Y."/>
            <person name="Teng W.K."/>
            <person name="Zhao L."/>
            <person name="Hu C.X."/>
            <person name="Zhou Y.K."/>
            <person name="Han B.P."/>
            <person name="Song L.R."/>
            <person name="Shu W.S."/>
        </authorList>
    </citation>
    <scope>NUCLEOTIDE SEQUENCE [LARGE SCALE GENOMIC DNA]</scope>
    <source>
        <strain evidence="2 3">FACHB-1050</strain>
    </source>
</reference>
<dbReference type="EMBL" id="JACJQY010000004">
    <property type="protein sequence ID" value="MBD2316100.1"/>
    <property type="molecule type" value="Genomic_DNA"/>
</dbReference>
<evidence type="ECO:0000313" key="3">
    <source>
        <dbReference type="Proteomes" id="UP000618445"/>
    </source>
</evidence>
<name>A0ABR8C7I2_9CYAN</name>
<organism evidence="2 3">
    <name type="scientific">Phormidium tenue FACHB-1050</name>
    <dbReference type="NCBI Taxonomy" id="2692857"/>
    <lineage>
        <taxon>Bacteria</taxon>
        <taxon>Bacillati</taxon>
        <taxon>Cyanobacteriota</taxon>
        <taxon>Cyanophyceae</taxon>
        <taxon>Oscillatoriophycideae</taxon>
        <taxon>Oscillatoriales</taxon>
        <taxon>Oscillatoriaceae</taxon>
        <taxon>Phormidium</taxon>
    </lineage>
</organism>
<accession>A0ABR8C7I2</accession>
<comment type="caution">
    <text evidence="2">The sequence shown here is derived from an EMBL/GenBank/DDBJ whole genome shotgun (WGS) entry which is preliminary data.</text>
</comment>
<evidence type="ECO:0000313" key="2">
    <source>
        <dbReference type="EMBL" id="MBD2316100.1"/>
    </source>
</evidence>
<evidence type="ECO:0000259" key="1">
    <source>
        <dbReference type="Pfam" id="PF04480"/>
    </source>
</evidence>
<dbReference type="InterPro" id="IPR007569">
    <property type="entry name" value="DUF559"/>
</dbReference>
<sequence>MAIITENQLRYICRNMLGLDSWLPEMHKVEHILEVLKLCQSTLEIMYLIGAYHFIEQTAKQAGHGVSGLSYAEIEYNEKKYPAVWFVEPWAGWFTEWAAYWSGPSSMAFVPQIEIAGLHFDFGIFCGHDNGSPKGSLWYVVEIDGYGVHKDRRELDNKRDEILESEGLTFLRLREELDNPLMWFEKVVRLSTMSREEVDDDDDILECDSTVEF</sequence>
<dbReference type="Gene3D" id="3.40.960.10">
    <property type="entry name" value="VSR Endonuclease"/>
    <property type="match status" value="1"/>
</dbReference>
<proteinExistence type="predicted"/>
<dbReference type="Proteomes" id="UP000618445">
    <property type="component" value="Unassembled WGS sequence"/>
</dbReference>
<protein>
    <submittedName>
        <fullName evidence="2">DUF559 domain-containing protein</fullName>
    </submittedName>
</protein>
<gene>
    <name evidence="2" type="ORF">H6G05_04445</name>
</gene>
<dbReference type="RefSeq" id="WP_190576660.1">
    <property type="nucleotide sequence ID" value="NZ_CAWPQU010000034.1"/>
</dbReference>
<dbReference type="Pfam" id="PF04480">
    <property type="entry name" value="DUF559"/>
    <property type="match status" value="1"/>
</dbReference>
<feature type="domain" description="DUF559" evidence="1">
    <location>
        <begin position="140"/>
        <end position="176"/>
    </location>
</feature>
<keyword evidence="3" id="KW-1185">Reference proteome</keyword>